<dbReference type="InterPro" id="IPR001584">
    <property type="entry name" value="Integrase_cat-core"/>
</dbReference>
<organism evidence="23 24">
    <name type="scientific">Austropuccinia psidii MF-1</name>
    <dbReference type="NCBI Taxonomy" id="1389203"/>
    <lineage>
        <taxon>Eukaryota</taxon>
        <taxon>Fungi</taxon>
        <taxon>Dikarya</taxon>
        <taxon>Basidiomycota</taxon>
        <taxon>Pucciniomycotina</taxon>
        <taxon>Pucciniomycetes</taxon>
        <taxon>Pucciniales</taxon>
        <taxon>Sphaerophragmiaceae</taxon>
        <taxon>Austropuccinia</taxon>
    </lineage>
</organism>
<evidence type="ECO:0000256" key="21">
    <source>
        <dbReference type="SAM" id="MobiDB-lite"/>
    </source>
</evidence>
<keyword evidence="9" id="KW-0255">Endonuclease</keyword>
<evidence type="ECO:0000256" key="15">
    <source>
        <dbReference type="ARBA" id="ARBA00022918"/>
    </source>
</evidence>
<evidence type="ECO:0000259" key="22">
    <source>
        <dbReference type="PROSITE" id="PS50994"/>
    </source>
</evidence>
<dbReference type="PANTHER" id="PTHR42648:SF11">
    <property type="entry name" value="TRANSPOSON TY4-P GAG-POL POLYPROTEIN"/>
    <property type="match status" value="1"/>
</dbReference>
<evidence type="ECO:0000256" key="5">
    <source>
        <dbReference type="ARBA" id="ARBA00022695"/>
    </source>
</evidence>
<evidence type="ECO:0000256" key="17">
    <source>
        <dbReference type="ARBA" id="ARBA00023113"/>
    </source>
</evidence>
<dbReference type="GO" id="GO:0004519">
    <property type="term" value="F:endonuclease activity"/>
    <property type="evidence" value="ECO:0007669"/>
    <property type="project" value="UniProtKB-KW"/>
</dbReference>
<sequence>MAKNSEEDFWKLHPEKQPKGGEKPIKSLPGNTKFVLDSGAMMTMVSSLDYFIHIQIKTEEIELADGSTIHSEGQGTIQLKLPHMILQVKNTLYIPKLATNLLSMATLLKSNHIVKALDNEFFEVINKNKVQIMTGSFKTGNLIIDTQKYTAFSASTVSHKDLLQLHQVAGHPLIEHFRKIFPGMNIPKFECITCNTCKMTKAPFKSSFPPSSRKLEFLHLDLCGPISPPLIIKQHVLTSERLSNCKTANIFSDNGSEFVNNDLKAFFTAQGITHLCSAPYTPEQTLLTKGGNRTTIEKTRCLLKDSRLNLTYWAEASNTAVFLENRTPKRALAFETLFVTWYKRKNNLSHIHPFGCLAIRLKHKTNSKFEEKGAEGIFLGYREGH</sequence>
<comment type="function">
    <text evidence="1">The aspartyl protease (PR) mediates the proteolytic cleavages of the Gag and Gag-Pol polyproteins after assembly of the VLP.</text>
</comment>
<name>A0A9Q3JT39_9BASI</name>
<dbReference type="PROSITE" id="PS50994">
    <property type="entry name" value="INTEGRASE"/>
    <property type="match status" value="1"/>
</dbReference>
<keyword evidence="10" id="KW-0378">Hydrolase</keyword>
<dbReference type="EMBL" id="AVOT02082054">
    <property type="protein sequence ID" value="MBW0568122.1"/>
    <property type="molecule type" value="Genomic_DNA"/>
</dbReference>
<dbReference type="GO" id="GO:0046872">
    <property type="term" value="F:metal ion binding"/>
    <property type="evidence" value="ECO:0007669"/>
    <property type="project" value="UniProtKB-KW"/>
</dbReference>
<reference evidence="23" key="1">
    <citation type="submission" date="2021-03" db="EMBL/GenBank/DDBJ databases">
        <title>Draft genome sequence of rust myrtle Austropuccinia psidii MF-1, a brazilian biotype.</title>
        <authorList>
            <person name="Quecine M.C."/>
            <person name="Pachon D.M.R."/>
            <person name="Bonatelli M.L."/>
            <person name="Correr F.H."/>
            <person name="Franceschini L.M."/>
            <person name="Leite T.F."/>
            <person name="Margarido G.R.A."/>
            <person name="Almeida C.A."/>
            <person name="Ferrarezi J.A."/>
            <person name="Labate C.A."/>
        </authorList>
    </citation>
    <scope>NUCLEOTIDE SEQUENCE</scope>
    <source>
        <strain evidence="23">MF-1</strain>
    </source>
</reference>
<keyword evidence="14" id="KW-0229">DNA integration</keyword>
<evidence type="ECO:0000256" key="14">
    <source>
        <dbReference type="ARBA" id="ARBA00022908"/>
    </source>
</evidence>
<keyword evidence="3" id="KW-1188">Viral release from host cell</keyword>
<evidence type="ECO:0000256" key="6">
    <source>
        <dbReference type="ARBA" id="ARBA00022722"/>
    </source>
</evidence>
<dbReference type="Pfam" id="PF22936">
    <property type="entry name" value="Pol_BBD"/>
    <property type="match status" value="1"/>
</dbReference>
<dbReference type="GO" id="GO:0032196">
    <property type="term" value="P:transposition"/>
    <property type="evidence" value="ECO:0007669"/>
    <property type="project" value="UniProtKB-KW"/>
</dbReference>
<proteinExistence type="predicted"/>
<dbReference type="GO" id="GO:0006310">
    <property type="term" value="P:DNA recombination"/>
    <property type="evidence" value="ECO:0007669"/>
    <property type="project" value="UniProtKB-KW"/>
</dbReference>
<evidence type="ECO:0000256" key="8">
    <source>
        <dbReference type="ARBA" id="ARBA00022741"/>
    </source>
</evidence>
<dbReference type="GO" id="GO:0008233">
    <property type="term" value="F:peptidase activity"/>
    <property type="evidence" value="ECO:0007669"/>
    <property type="project" value="UniProtKB-KW"/>
</dbReference>
<comment type="caution">
    <text evidence="23">The sequence shown here is derived from an EMBL/GenBank/DDBJ whole genome shotgun (WGS) entry which is preliminary data.</text>
</comment>
<feature type="domain" description="Integrase catalytic" evidence="22">
    <location>
        <begin position="250"/>
        <end position="345"/>
    </location>
</feature>
<dbReference type="GO" id="GO:0006508">
    <property type="term" value="P:proteolysis"/>
    <property type="evidence" value="ECO:0007669"/>
    <property type="project" value="UniProtKB-KW"/>
</dbReference>
<comment type="catalytic activity">
    <reaction evidence="20">
        <text>DNA(n) + a 2'-deoxyribonucleoside 5'-triphosphate = DNA(n+1) + diphosphate</text>
        <dbReference type="Rhea" id="RHEA:22508"/>
        <dbReference type="Rhea" id="RHEA-COMP:17339"/>
        <dbReference type="Rhea" id="RHEA-COMP:17340"/>
        <dbReference type="ChEBI" id="CHEBI:33019"/>
        <dbReference type="ChEBI" id="CHEBI:61560"/>
        <dbReference type="ChEBI" id="CHEBI:173112"/>
        <dbReference type="EC" id="2.7.7.7"/>
    </reaction>
</comment>
<protein>
    <recommendedName>
        <fullName evidence="22">Integrase catalytic domain-containing protein</fullName>
    </recommendedName>
</protein>
<comment type="catalytic activity">
    <reaction evidence="19">
        <text>DNA(n) + a 2'-deoxyribonucleoside 5'-triphosphate = DNA(n+1) + diphosphate</text>
        <dbReference type="Rhea" id="RHEA:22508"/>
        <dbReference type="Rhea" id="RHEA-COMP:17339"/>
        <dbReference type="Rhea" id="RHEA-COMP:17340"/>
        <dbReference type="ChEBI" id="CHEBI:33019"/>
        <dbReference type="ChEBI" id="CHEBI:61560"/>
        <dbReference type="ChEBI" id="CHEBI:173112"/>
        <dbReference type="EC" id="2.7.7.49"/>
    </reaction>
</comment>
<feature type="region of interest" description="Disordered" evidence="21">
    <location>
        <begin position="1"/>
        <end position="27"/>
    </location>
</feature>
<dbReference type="GO" id="GO:0003964">
    <property type="term" value="F:RNA-directed DNA polymerase activity"/>
    <property type="evidence" value="ECO:0007669"/>
    <property type="project" value="UniProtKB-KW"/>
</dbReference>
<keyword evidence="13" id="KW-0694">RNA-binding</keyword>
<evidence type="ECO:0000256" key="1">
    <source>
        <dbReference type="ARBA" id="ARBA00002180"/>
    </source>
</evidence>
<evidence type="ECO:0000256" key="19">
    <source>
        <dbReference type="ARBA" id="ARBA00048173"/>
    </source>
</evidence>
<evidence type="ECO:0000256" key="7">
    <source>
        <dbReference type="ARBA" id="ARBA00022723"/>
    </source>
</evidence>
<keyword evidence="2" id="KW-0815">Transposition</keyword>
<feature type="compositionally biased region" description="Basic and acidic residues" evidence="21">
    <location>
        <begin position="1"/>
        <end position="25"/>
    </location>
</feature>
<keyword evidence="8" id="KW-0547">Nucleotide-binding</keyword>
<evidence type="ECO:0000256" key="12">
    <source>
        <dbReference type="ARBA" id="ARBA00022842"/>
    </source>
</evidence>
<evidence type="ECO:0000313" key="24">
    <source>
        <dbReference type="Proteomes" id="UP000765509"/>
    </source>
</evidence>
<keyword evidence="16" id="KW-0239">DNA-directed DNA polymerase</keyword>
<dbReference type="InterPro" id="IPR039537">
    <property type="entry name" value="Retrotran_Ty1/copia-like"/>
</dbReference>
<evidence type="ECO:0000256" key="4">
    <source>
        <dbReference type="ARBA" id="ARBA00022670"/>
    </source>
</evidence>
<dbReference type="SUPFAM" id="SSF53098">
    <property type="entry name" value="Ribonuclease H-like"/>
    <property type="match status" value="1"/>
</dbReference>
<keyword evidence="11" id="KW-0067">ATP-binding</keyword>
<evidence type="ECO:0000256" key="16">
    <source>
        <dbReference type="ARBA" id="ARBA00022932"/>
    </source>
</evidence>
<evidence type="ECO:0000256" key="10">
    <source>
        <dbReference type="ARBA" id="ARBA00022801"/>
    </source>
</evidence>
<dbReference type="Gene3D" id="3.30.420.10">
    <property type="entry name" value="Ribonuclease H-like superfamily/Ribonuclease H"/>
    <property type="match status" value="1"/>
</dbReference>
<keyword evidence="18" id="KW-0233">DNA recombination</keyword>
<keyword evidence="5" id="KW-0548">Nucleotidyltransferase</keyword>
<dbReference type="PANTHER" id="PTHR42648">
    <property type="entry name" value="TRANSPOSASE, PUTATIVE-RELATED"/>
    <property type="match status" value="1"/>
</dbReference>
<evidence type="ECO:0000256" key="11">
    <source>
        <dbReference type="ARBA" id="ARBA00022840"/>
    </source>
</evidence>
<evidence type="ECO:0000256" key="20">
    <source>
        <dbReference type="ARBA" id="ARBA00049244"/>
    </source>
</evidence>
<evidence type="ECO:0000256" key="2">
    <source>
        <dbReference type="ARBA" id="ARBA00022578"/>
    </source>
</evidence>
<gene>
    <name evidence="23" type="ORF">O181_107837</name>
</gene>
<dbReference type="GO" id="GO:0003887">
    <property type="term" value="F:DNA-directed DNA polymerase activity"/>
    <property type="evidence" value="ECO:0007669"/>
    <property type="project" value="UniProtKB-KW"/>
</dbReference>
<dbReference type="InterPro" id="IPR012337">
    <property type="entry name" value="RNaseH-like_sf"/>
</dbReference>
<dbReference type="Proteomes" id="UP000765509">
    <property type="component" value="Unassembled WGS sequence"/>
</dbReference>
<dbReference type="GO" id="GO:0005634">
    <property type="term" value="C:nucleus"/>
    <property type="evidence" value="ECO:0007669"/>
    <property type="project" value="UniProtKB-ARBA"/>
</dbReference>
<accession>A0A9Q3JT39</accession>
<evidence type="ECO:0000313" key="23">
    <source>
        <dbReference type="EMBL" id="MBW0568122.1"/>
    </source>
</evidence>
<keyword evidence="24" id="KW-1185">Reference proteome</keyword>
<dbReference type="GO" id="GO:0003723">
    <property type="term" value="F:RNA binding"/>
    <property type="evidence" value="ECO:0007669"/>
    <property type="project" value="UniProtKB-KW"/>
</dbReference>
<evidence type="ECO:0000256" key="3">
    <source>
        <dbReference type="ARBA" id="ARBA00022612"/>
    </source>
</evidence>
<keyword evidence="15" id="KW-0695">RNA-directed DNA polymerase</keyword>
<evidence type="ECO:0000256" key="13">
    <source>
        <dbReference type="ARBA" id="ARBA00022884"/>
    </source>
</evidence>
<dbReference type="GO" id="GO:0005524">
    <property type="term" value="F:ATP binding"/>
    <property type="evidence" value="ECO:0007669"/>
    <property type="project" value="UniProtKB-KW"/>
</dbReference>
<dbReference type="AlphaFoldDB" id="A0A9Q3JT39"/>
<keyword evidence="6" id="KW-0540">Nuclease</keyword>
<dbReference type="InterPro" id="IPR036397">
    <property type="entry name" value="RNaseH_sf"/>
</dbReference>
<keyword evidence="7" id="KW-0479">Metal-binding</keyword>
<dbReference type="OrthoDB" id="6781615at2759"/>
<evidence type="ECO:0000256" key="18">
    <source>
        <dbReference type="ARBA" id="ARBA00023172"/>
    </source>
</evidence>
<keyword evidence="4" id="KW-0645">Protease</keyword>
<evidence type="ECO:0000256" key="9">
    <source>
        <dbReference type="ARBA" id="ARBA00022759"/>
    </source>
</evidence>
<keyword evidence="16" id="KW-0808">Transferase</keyword>
<dbReference type="GO" id="GO:0015074">
    <property type="term" value="P:DNA integration"/>
    <property type="evidence" value="ECO:0007669"/>
    <property type="project" value="UniProtKB-KW"/>
</dbReference>
<keyword evidence="17" id="KW-0917">Virion maturation</keyword>
<dbReference type="InterPro" id="IPR054722">
    <property type="entry name" value="PolX-like_BBD"/>
</dbReference>
<keyword evidence="12" id="KW-0460">Magnesium</keyword>